<keyword evidence="4 7" id="KW-0812">Transmembrane</keyword>
<evidence type="ECO:0000256" key="6">
    <source>
        <dbReference type="ARBA" id="ARBA00023136"/>
    </source>
</evidence>
<sequence length="349" mass="37922">MFAARMPLMPLASLCRSLGTMLDSGVSLLNALKVVEQQQRTELSRQSLRQITDQVRKGTDLAAAFREQRPYYPDLLIDMLEVAERTGALPEVLLGLAEHYEQLVRLRRTFLGAIAWPILQLIAAIFIVAGLILVLGLLANSPSGRPEFDPLGLGLFGVSGALAWLAYCFGTALVLMAAYLVLTRGFRQAQAVHSLLLAVPVVGPCMRSFAVARFAWAYALTQQAGMDVKPSLETSLRATSNGAFMAAAPQVVAAVMAGEDFTTALELTRLFPRQFLEMVRVGESSGTVPETLQRLSPQFEAQAQRSLSALTTALGVLIWSLVALMIIVLIFRIFGSYVDMLNKAASGQF</sequence>
<keyword evidence="5 7" id="KW-1133">Transmembrane helix</keyword>
<dbReference type="Pfam" id="PF00482">
    <property type="entry name" value="T2SSF"/>
    <property type="match status" value="2"/>
</dbReference>
<accession>A0A7C4QPQ1</accession>
<evidence type="ECO:0000256" key="7">
    <source>
        <dbReference type="SAM" id="Phobius"/>
    </source>
</evidence>
<dbReference type="InterPro" id="IPR018076">
    <property type="entry name" value="T2SS_GspF_dom"/>
</dbReference>
<feature type="domain" description="Type II secretion system protein GspF" evidence="8">
    <location>
        <begin position="220"/>
        <end position="331"/>
    </location>
</feature>
<gene>
    <name evidence="9" type="ORF">ENS64_03665</name>
</gene>
<dbReference type="PANTHER" id="PTHR30012:SF0">
    <property type="entry name" value="TYPE II SECRETION SYSTEM PROTEIN F-RELATED"/>
    <property type="match status" value="1"/>
</dbReference>
<name>A0A7C4QPQ1_9PLAN</name>
<evidence type="ECO:0000313" key="9">
    <source>
        <dbReference type="EMBL" id="HGT38346.1"/>
    </source>
</evidence>
<evidence type="ECO:0000256" key="4">
    <source>
        <dbReference type="ARBA" id="ARBA00022692"/>
    </source>
</evidence>
<evidence type="ECO:0000256" key="1">
    <source>
        <dbReference type="ARBA" id="ARBA00004651"/>
    </source>
</evidence>
<evidence type="ECO:0000256" key="5">
    <source>
        <dbReference type="ARBA" id="ARBA00022989"/>
    </source>
</evidence>
<dbReference type="PANTHER" id="PTHR30012">
    <property type="entry name" value="GENERAL SECRETION PATHWAY PROTEIN"/>
    <property type="match status" value="1"/>
</dbReference>
<comment type="similarity">
    <text evidence="2">Belongs to the GSP F family.</text>
</comment>
<evidence type="ECO:0000256" key="3">
    <source>
        <dbReference type="ARBA" id="ARBA00022475"/>
    </source>
</evidence>
<protein>
    <submittedName>
        <fullName evidence="9">Type II secretion system F family protein</fullName>
    </submittedName>
</protein>
<evidence type="ECO:0000259" key="8">
    <source>
        <dbReference type="Pfam" id="PF00482"/>
    </source>
</evidence>
<reference evidence="9" key="1">
    <citation type="journal article" date="2020" name="mSystems">
        <title>Genome- and Community-Level Interaction Insights into Carbon Utilization and Element Cycling Functions of Hydrothermarchaeota in Hydrothermal Sediment.</title>
        <authorList>
            <person name="Zhou Z."/>
            <person name="Liu Y."/>
            <person name="Xu W."/>
            <person name="Pan J."/>
            <person name="Luo Z.H."/>
            <person name="Li M."/>
        </authorList>
    </citation>
    <scope>NUCLEOTIDE SEQUENCE [LARGE SCALE GENOMIC DNA]</scope>
    <source>
        <strain evidence="9">SpSt-508</strain>
    </source>
</reference>
<keyword evidence="6 7" id="KW-0472">Membrane</keyword>
<dbReference type="Gene3D" id="1.20.81.30">
    <property type="entry name" value="Type II secretion system (T2SS), domain F"/>
    <property type="match status" value="2"/>
</dbReference>
<dbReference type="EMBL" id="DSVQ01000007">
    <property type="protein sequence ID" value="HGT38346.1"/>
    <property type="molecule type" value="Genomic_DNA"/>
</dbReference>
<organism evidence="9">
    <name type="scientific">Schlesneria paludicola</name>
    <dbReference type="NCBI Taxonomy" id="360056"/>
    <lineage>
        <taxon>Bacteria</taxon>
        <taxon>Pseudomonadati</taxon>
        <taxon>Planctomycetota</taxon>
        <taxon>Planctomycetia</taxon>
        <taxon>Planctomycetales</taxon>
        <taxon>Planctomycetaceae</taxon>
        <taxon>Schlesneria</taxon>
    </lineage>
</organism>
<keyword evidence="3" id="KW-1003">Cell membrane</keyword>
<feature type="domain" description="Type II secretion system protein GspF" evidence="8">
    <location>
        <begin position="15"/>
        <end position="135"/>
    </location>
</feature>
<comment type="subcellular location">
    <subcellularLocation>
        <location evidence="1">Cell membrane</location>
        <topology evidence="1">Multi-pass membrane protein</topology>
    </subcellularLocation>
</comment>
<dbReference type="InterPro" id="IPR003004">
    <property type="entry name" value="GspF/PilC"/>
</dbReference>
<feature type="transmembrane region" description="Helical" evidence="7">
    <location>
        <begin position="110"/>
        <end position="139"/>
    </location>
</feature>
<evidence type="ECO:0000256" key="2">
    <source>
        <dbReference type="ARBA" id="ARBA00005745"/>
    </source>
</evidence>
<dbReference type="AlphaFoldDB" id="A0A7C4QPQ1"/>
<proteinExistence type="inferred from homology"/>
<dbReference type="InterPro" id="IPR042094">
    <property type="entry name" value="T2SS_GspF_sf"/>
</dbReference>
<feature type="transmembrane region" description="Helical" evidence="7">
    <location>
        <begin position="194"/>
        <end position="216"/>
    </location>
</feature>
<comment type="caution">
    <text evidence="9">The sequence shown here is derived from an EMBL/GenBank/DDBJ whole genome shotgun (WGS) entry which is preliminary data.</text>
</comment>
<feature type="transmembrane region" description="Helical" evidence="7">
    <location>
        <begin position="313"/>
        <end position="334"/>
    </location>
</feature>
<dbReference type="GO" id="GO:0005886">
    <property type="term" value="C:plasma membrane"/>
    <property type="evidence" value="ECO:0007669"/>
    <property type="project" value="UniProtKB-SubCell"/>
</dbReference>
<feature type="transmembrane region" description="Helical" evidence="7">
    <location>
        <begin position="151"/>
        <end position="182"/>
    </location>
</feature>